<sequence>MTLALPSKDHIFHRQSLEDLAIPDCALKCFINALTNDNCDSETDIKCHCTKGNVLAVAKPCVEKKCNDKEQAETASNLVTSSTPTSSDPTLQASSSTTSLPSNPTQGQTNPTSPAPNTSQPTDISSTNPTGRPAMPTDTPLALLPPGSRPLSPGAKAGISLSVSIFVLAIL</sequence>
<keyword evidence="12" id="KW-1015">Disulfide bond</keyword>
<keyword evidence="7" id="KW-0336">GPI-anchor</keyword>
<keyword evidence="6 15" id="KW-0349">Heme</keyword>
<keyword evidence="11" id="KW-0472">Membrane</keyword>
<feature type="compositionally biased region" description="Polar residues" evidence="16">
    <location>
        <begin position="107"/>
        <end position="130"/>
    </location>
</feature>
<dbReference type="AlphaFoldDB" id="A0A9P4JZ15"/>
<comment type="similarity">
    <text evidence="3">Belongs to the RBT5 family.</text>
</comment>
<dbReference type="PROSITE" id="PS52012">
    <property type="entry name" value="CFEM"/>
    <property type="match status" value="1"/>
</dbReference>
<proteinExistence type="inferred from homology"/>
<feature type="binding site" description="axial binding residue" evidence="15">
    <location>
        <position position="44"/>
    </location>
    <ligand>
        <name>heme</name>
        <dbReference type="ChEBI" id="CHEBI:30413"/>
    </ligand>
    <ligandPart>
        <name>Fe</name>
        <dbReference type="ChEBI" id="CHEBI:18248"/>
    </ligandPart>
</feature>
<feature type="compositionally biased region" description="Low complexity" evidence="16">
    <location>
        <begin position="140"/>
        <end position="155"/>
    </location>
</feature>
<dbReference type="OrthoDB" id="3767534at2759"/>
<evidence type="ECO:0000313" key="18">
    <source>
        <dbReference type="EMBL" id="KAF2259178.1"/>
    </source>
</evidence>
<feature type="non-terminal residue" evidence="18">
    <location>
        <position position="171"/>
    </location>
</feature>
<dbReference type="InterPro" id="IPR008427">
    <property type="entry name" value="Extracellular_membr_CFEM_dom"/>
</dbReference>
<evidence type="ECO:0000256" key="6">
    <source>
        <dbReference type="ARBA" id="ARBA00022617"/>
    </source>
</evidence>
<evidence type="ECO:0000256" key="10">
    <source>
        <dbReference type="ARBA" id="ARBA00023004"/>
    </source>
</evidence>
<dbReference type="InterPro" id="IPR051735">
    <property type="entry name" value="CFEM_domain"/>
</dbReference>
<dbReference type="SMART" id="SM00747">
    <property type="entry name" value="CFEM"/>
    <property type="match status" value="1"/>
</dbReference>
<accession>A0A9P4JZ15</accession>
<comment type="caution">
    <text evidence="18">The sequence shown here is derived from an EMBL/GenBank/DDBJ whole genome shotgun (WGS) entry which is preliminary data.</text>
</comment>
<dbReference type="EMBL" id="ML986718">
    <property type="protein sequence ID" value="KAF2259178.1"/>
    <property type="molecule type" value="Genomic_DNA"/>
</dbReference>
<keyword evidence="19" id="KW-1185">Reference proteome</keyword>
<keyword evidence="14" id="KW-0449">Lipoprotein</keyword>
<keyword evidence="10 15" id="KW-0408">Iron</keyword>
<evidence type="ECO:0000256" key="2">
    <source>
        <dbReference type="ARBA" id="ARBA00004613"/>
    </source>
</evidence>
<comment type="caution">
    <text evidence="15">Lacks conserved residue(s) required for the propagation of feature annotation.</text>
</comment>
<dbReference type="PANTHER" id="PTHR37928">
    <property type="entry name" value="CFEM DOMAIN PROTEIN (AFU_ORTHOLOGUE AFUA_6G14090)"/>
    <property type="match status" value="1"/>
</dbReference>
<evidence type="ECO:0000256" key="5">
    <source>
        <dbReference type="ARBA" id="ARBA00022525"/>
    </source>
</evidence>
<feature type="domain" description="CFEM" evidence="17">
    <location>
        <begin position="1"/>
        <end position="107"/>
    </location>
</feature>
<keyword evidence="8 15" id="KW-0479">Metal-binding</keyword>
<feature type="region of interest" description="Disordered" evidence="16">
    <location>
        <begin position="72"/>
        <end position="156"/>
    </location>
</feature>
<keyword evidence="13" id="KW-0325">Glycoprotein</keyword>
<evidence type="ECO:0000256" key="4">
    <source>
        <dbReference type="ARBA" id="ARBA00022475"/>
    </source>
</evidence>
<evidence type="ECO:0000256" key="7">
    <source>
        <dbReference type="ARBA" id="ARBA00022622"/>
    </source>
</evidence>
<protein>
    <recommendedName>
        <fullName evidence="17">CFEM domain-containing protein</fullName>
    </recommendedName>
</protein>
<reference evidence="19" key="1">
    <citation type="journal article" date="2020" name="Stud. Mycol.">
        <title>101 Dothideomycetes genomes: A test case for predicting lifestyles and emergence of pathogens.</title>
        <authorList>
            <person name="Haridas S."/>
            <person name="Albert R."/>
            <person name="Binder M."/>
            <person name="Bloem J."/>
            <person name="LaButti K."/>
            <person name="Salamov A."/>
            <person name="Andreopoulos B."/>
            <person name="Baker S."/>
            <person name="Barry K."/>
            <person name="Bills G."/>
            <person name="Bluhm B."/>
            <person name="Cannon C."/>
            <person name="Castanera R."/>
            <person name="Culley D."/>
            <person name="Daum C."/>
            <person name="Ezra D."/>
            <person name="Gonzalez J."/>
            <person name="Henrissat B."/>
            <person name="Kuo A."/>
            <person name="Liang C."/>
            <person name="Lipzen A."/>
            <person name="Lutzoni F."/>
            <person name="Magnuson J."/>
            <person name="Mondo S."/>
            <person name="Nolan M."/>
            <person name="Ohm R."/>
            <person name="Pangilinan J."/>
            <person name="Park H.-J."/>
            <person name="Ramirez L."/>
            <person name="Alfaro M."/>
            <person name="Sun H."/>
            <person name="Tritt A."/>
            <person name="Yoshinaga Y."/>
            <person name="Zwiers L.-H."/>
            <person name="Turgeon B."/>
            <person name="Goodwin S."/>
            <person name="Spatafora J."/>
            <person name="Crous P."/>
            <person name="Grigoriev I."/>
        </authorList>
    </citation>
    <scope>NUCLEOTIDE SEQUENCE [LARGE SCALE GENOMIC DNA]</scope>
    <source>
        <strain evidence="19">CBS 304.66</strain>
    </source>
</reference>
<dbReference type="GO" id="GO:0046872">
    <property type="term" value="F:metal ion binding"/>
    <property type="evidence" value="ECO:0007669"/>
    <property type="project" value="UniProtKB-UniRule"/>
</dbReference>
<evidence type="ECO:0000256" key="14">
    <source>
        <dbReference type="ARBA" id="ARBA00023288"/>
    </source>
</evidence>
<evidence type="ECO:0000256" key="13">
    <source>
        <dbReference type="ARBA" id="ARBA00023180"/>
    </source>
</evidence>
<evidence type="ECO:0000256" key="1">
    <source>
        <dbReference type="ARBA" id="ARBA00004609"/>
    </source>
</evidence>
<name>A0A9P4JZ15_9PLEO</name>
<dbReference type="GO" id="GO:0098552">
    <property type="term" value="C:side of membrane"/>
    <property type="evidence" value="ECO:0007669"/>
    <property type="project" value="UniProtKB-KW"/>
</dbReference>
<comment type="subcellular location">
    <subcellularLocation>
        <location evidence="1">Cell membrane</location>
        <topology evidence="1">Lipid-anchor</topology>
        <topology evidence="1">GPI-anchor</topology>
    </subcellularLocation>
    <subcellularLocation>
        <location evidence="2">Secreted</location>
    </subcellularLocation>
</comment>
<evidence type="ECO:0000256" key="16">
    <source>
        <dbReference type="SAM" id="MobiDB-lite"/>
    </source>
</evidence>
<dbReference type="Proteomes" id="UP000800093">
    <property type="component" value="Unassembled WGS sequence"/>
</dbReference>
<dbReference type="GO" id="GO:0005576">
    <property type="term" value="C:extracellular region"/>
    <property type="evidence" value="ECO:0007669"/>
    <property type="project" value="UniProtKB-SubCell"/>
</dbReference>
<feature type="compositionally biased region" description="Low complexity" evidence="16">
    <location>
        <begin position="80"/>
        <end position="106"/>
    </location>
</feature>
<keyword evidence="4" id="KW-1003">Cell membrane</keyword>
<evidence type="ECO:0000256" key="8">
    <source>
        <dbReference type="ARBA" id="ARBA00022723"/>
    </source>
</evidence>
<gene>
    <name evidence="18" type="ORF">CC78DRAFT_503602</name>
</gene>
<evidence type="ECO:0000256" key="15">
    <source>
        <dbReference type="PROSITE-ProRule" id="PRU01356"/>
    </source>
</evidence>
<organism evidence="18 19">
    <name type="scientific">Lojkania enalia</name>
    <dbReference type="NCBI Taxonomy" id="147567"/>
    <lineage>
        <taxon>Eukaryota</taxon>
        <taxon>Fungi</taxon>
        <taxon>Dikarya</taxon>
        <taxon>Ascomycota</taxon>
        <taxon>Pezizomycotina</taxon>
        <taxon>Dothideomycetes</taxon>
        <taxon>Pleosporomycetidae</taxon>
        <taxon>Pleosporales</taxon>
        <taxon>Pleosporales incertae sedis</taxon>
        <taxon>Lojkania</taxon>
    </lineage>
</organism>
<dbReference type="Pfam" id="PF05730">
    <property type="entry name" value="CFEM"/>
    <property type="match status" value="1"/>
</dbReference>
<dbReference type="PANTHER" id="PTHR37928:SF2">
    <property type="entry name" value="GPI ANCHORED CFEM DOMAIN PROTEIN (AFU_ORTHOLOGUE AFUA_6G10580)"/>
    <property type="match status" value="1"/>
</dbReference>
<evidence type="ECO:0000313" key="19">
    <source>
        <dbReference type="Proteomes" id="UP000800093"/>
    </source>
</evidence>
<dbReference type="GO" id="GO:0005886">
    <property type="term" value="C:plasma membrane"/>
    <property type="evidence" value="ECO:0007669"/>
    <property type="project" value="UniProtKB-SubCell"/>
</dbReference>
<evidence type="ECO:0000256" key="12">
    <source>
        <dbReference type="ARBA" id="ARBA00023157"/>
    </source>
</evidence>
<evidence type="ECO:0000256" key="9">
    <source>
        <dbReference type="ARBA" id="ARBA00022729"/>
    </source>
</evidence>
<keyword evidence="5" id="KW-0964">Secreted</keyword>
<evidence type="ECO:0000259" key="17">
    <source>
        <dbReference type="PROSITE" id="PS52012"/>
    </source>
</evidence>
<evidence type="ECO:0000256" key="11">
    <source>
        <dbReference type="ARBA" id="ARBA00023136"/>
    </source>
</evidence>
<keyword evidence="9" id="KW-0732">Signal</keyword>
<evidence type="ECO:0000256" key="3">
    <source>
        <dbReference type="ARBA" id="ARBA00010031"/>
    </source>
</evidence>